<evidence type="ECO:0000256" key="1">
    <source>
        <dbReference type="ARBA" id="ARBA00009437"/>
    </source>
</evidence>
<evidence type="ECO:0000259" key="5">
    <source>
        <dbReference type="PROSITE" id="PS50931"/>
    </source>
</evidence>
<accession>A0A7V8JRJ3</accession>
<proteinExistence type="inferred from homology"/>
<dbReference type="CDD" id="cd08422">
    <property type="entry name" value="PBP2_CrgA_like"/>
    <property type="match status" value="1"/>
</dbReference>
<dbReference type="FunFam" id="1.10.10.10:FF:000001">
    <property type="entry name" value="LysR family transcriptional regulator"/>
    <property type="match status" value="1"/>
</dbReference>
<dbReference type="InterPro" id="IPR000847">
    <property type="entry name" value="LysR_HTH_N"/>
</dbReference>
<dbReference type="PRINTS" id="PR00039">
    <property type="entry name" value="HTHLYSR"/>
</dbReference>
<protein>
    <submittedName>
        <fullName evidence="6">HTH-type transcriptional regulator DmlR</fullName>
    </submittedName>
</protein>
<dbReference type="GO" id="GO:0006351">
    <property type="term" value="P:DNA-templated transcription"/>
    <property type="evidence" value="ECO:0007669"/>
    <property type="project" value="TreeGrafter"/>
</dbReference>
<dbReference type="Gene3D" id="1.10.10.10">
    <property type="entry name" value="Winged helix-like DNA-binding domain superfamily/Winged helix DNA-binding domain"/>
    <property type="match status" value="1"/>
</dbReference>
<dbReference type="Gene3D" id="3.40.190.290">
    <property type="match status" value="1"/>
</dbReference>
<dbReference type="PANTHER" id="PTHR30537:SF5">
    <property type="entry name" value="HTH-TYPE TRANSCRIPTIONAL ACTIVATOR TTDR-RELATED"/>
    <property type="match status" value="1"/>
</dbReference>
<dbReference type="GO" id="GO:0003700">
    <property type="term" value="F:DNA-binding transcription factor activity"/>
    <property type="evidence" value="ECO:0007669"/>
    <property type="project" value="InterPro"/>
</dbReference>
<organism evidence="6 7">
    <name type="scientific">Paracidovorax wautersii</name>
    <dbReference type="NCBI Taxonomy" id="1177982"/>
    <lineage>
        <taxon>Bacteria</taxon>
        <taxon>Pseudomonadati</taxon>
        <taxon>Pseudomonadota</taxon>
        <taxon>Betaproteobacteria</taxon>
        <taxon>Burkholderiales</taxon>
        <taxon>Comamonadaceae</taxon>
        <taxon>Paracidovorax</taxon>
    </lineage>
</organism>
<dbReference type="SUPFAM" id="SSF53850">
    <property type="entry name" value="Periplasmic binding protein-like II"/>
    <property type="match status" value="1"/>
</dbReference>
<keyword evidence="2" id="KW-0805">Transcription regulation</keyword>
<evidence type="ECO:0000256" key="4">
    <source>
        <dbReference type="ARBA" id="ARBA00023163"/>
    </source>
</evidence>
<name>A0A7V8JRJ3_9BURK</name>
<dbReference type="PROSITE" id="PS50931">
    <property type="entry name" value="HTH_LYSR"/>
    <property type="match status" value="1"/>
</dbReference>
<keyword evidence="4" id="KW-0804">Transcription</keyword>
<comment type="caution">
    <text evidence="6">The sequence shown here is derived from an EMBL/GenBank/DDBJ whole genome shotgun (WGS) entry which is preliminary data.</text>
</comment>
<dbReference type="Pfam" id="PF00126">
    <property type="entry name" value="HTH_1"/>
    <property type="match status" value="1"/>
</dbReference>
<evidence type="ECO:0000256" key="2">
    <source>
        <dbReference type="ARBA" id="ARBA00023015"/>
    </source>
</evidence>
<dbReference type="InterPro" id="IPR036390">
    <property type="entry name" value="WH_DNA-bd_sf"/>
</dbReference>
<gene>
    <name evidence="6" type="primary">dmlR_3</name>
    <name evidence="6" type="ORF">GAK30_00937</name>
</gene>
<dbReference type="Pfam" id="PF03466">
    <property type="entry name" value="LysR_substrate"/>
    <property type="match status" value="1"/>
</dbReference>
<keyword evidence="3" id="KW-0238">DNA-binding</keyword>
<reference evidence="7" key="1">
    <citation type="journal article" date="2020" name="MBio">
        <title>Horizontal gene transfer to a defensive symbiont with a reduced genome amongst a multipartite beetle microbiome.</title>
        <authorList>
            <person name="Waterworth S.C."/>
            <person name="Florez L.V."/>
            <person name="Rees E.R."/>
            <person name="Hertweck C."/>
            <person name="Kaltenpoth M."/>
            <person name="Kwan J.C."/>
        </authorList>
    </citation>
    <scope>NUCLEOTIDE SEQUENCE [LARGE SCALE GENOMIC DNA]</scope>
</reference>
<evidence type="ECO:0000313" key="6">
    <source>
        <dbReference type="EMBL" id="KAF1022780.1"/>
    </source>
</evidence>
<feature type="domain" description="HTH lysR-type" evidence="5">
    <location>
        <begin position="13"/>
        <end position="70"/>
    </location>
</feature>
<dbReference type="SUPFAM" id="SSF46785">
    <property type="entry name" value="Winged helix' DNA-binding domain"/>
    <property type="match status" value="1"/>
</dbReference>
<dbReference type="AlphaFoldDB" id="A0A7V8JRJ3"/>
<dbReference type="InterPro" id="IPR058163">
    <property type="entry name" value="LysR-type_TF_proteobact-type"/>
</dbReference>
<dbReference type="InterPro" id="IPR005119">
    <property type="entry name" value="LysR_subst-bd"/>
</dbReference>
<evidence type="ECO:0000313" key="7">
    <source>
        <dbReference type="Proteomes" id="UP000461670"/>
    </source>
</evidence>
<dbReference type="Proteomes" id="UP000461670">
    <property type="component" value="Unassembled WGS sequence"/>
</dbReference>
<dbReference type="PANTHER" id="PTHR30537">
    <property type="entry name" value="HTH-TYPE TRANSCRIPTIONAL REGULATOR"/>
    <property type="match status" value="1"/>
</dbReference>
<dbReference type="EMBL" id="WNDQ01000009">
    <property type="protein sequence ID" value="KAF1022780.1"/>
    <property type="molecule type" value="Genomic_DNA"/>
</dbReference>
<dbReference type="GO" id="GO:0043565">
    <property type="term" value="F:sequence-specific DNA binding"/>
    <property type="evidence" value="ECO:0007669"/>
    <property type="project" value="TreeGrafter"/>
</dbReference>
<dbReference type="InterPro" id="IPR036388">
    <property type="entry name" value="WH-like_DNA-bd_sf"/>
</dbReference>
<sequence length="313" mass="35170">MNTALLRELASADRLRLAETFVRIVDAGSLSGAATQLGTTQPTVSRRLQALERHLGVPLLQRSTHAMKLTDDGQRCYDHARCLLEDWQAFESDMRGNQEEPSGVLRVLAPHAFGQHQFIRPLVAYLQRYPRMRVEWLLHDRVPDFIAEGMDCAIQVGDITDPSVIALRLGEVPRIAVAAPGLLEGRSLPRHPRELEALPWLALRTFYQDEVVLQHRLTGERWPFAIEPRLSTDGLYALRNAMLQGLGAGIASSWVLEDDVRTGQLLHLAPEWEAASLPLSLVYPPAKVYPARLRRFIDIMRTELPGIMRQATA</sequence>
<evidence type="ECO:0000256" key="3">
    <source>
        <dbReference type="ARBA" id="ARBA00023125"/>
    </source>
</evidence>
<comment type="similarity">
    <text evidence="1">Belongs to the LysR transcriptional regulatory family.</text>
</comment>